<dbReference type="Pfam" id="PF03564">
    <property type="entry name" value="DUF1759"/>
    <property type="match status" value="1"/>
</dbReference>
<name>A0ABM3J1B1_BACDO</name>
<protein>
    <submittedName>
        <fullName evidence="5">Glial fibrillary acidic protein-like</fullName>
    </submittedName>
</protein>
<dbReference type="RefSeq" id="XP_049303026.1">
    <property type="nucleotide sequence ID" value="XM_049447069.1"/>
</dbReference>
<evidence type="ECO:0000313" key="5">
    <source>
        <dbReference type="RefSeq" id="XP_049303026.1"/>
    </source>
</evidence>
<dbReference type="GeneID" id="125776171"/>
<feature type="coiled-coil region" evidence="2">
    <location>
        <begin position="218"/>
        <end position="249"/>
    </location>
</feature>
<evidence type="ECO:0000256" key="2">
    <source>
        <dbReference type="SAM" id="Coils"/>
    </source>
</evidence>
<keyword evidence="1 2" id="KW-0175">Coiled coil</keyword>
<feature type="region of interest" description="Disordered" evidence="3">
    <location>
        <begin position="505"/>
        <end position="531"/>
    </location>
</feature>
<organism evidence="4 5">
    <name type="scientific">Bactrocera dorsalis</name>
    <name type="common">Oriental fruit fly</name>
    <name type="synonym">Dacus dorsalis</name>
    <dbReference type="NCBI Taxonomy" id="27457"/>
    <lineage>
        <taxon>Eukaryota</taxon>
        <taxon>Metazoa</taxon>
        <taxon>Ecdysozoa</taxon>
        <taxon>Arthropoda</taxon>
        <taxon>Hexapoda</taxon>
        <taxon>Insecta</taxon>
        <taxon>Pterygota</taxon>
        <taxon>Neoptera</taxon>
        <taxon>Endopterygota</taxon>
        <taxon>Diptera</taxon>
        <taxon>Brachycera</taxon>
        <taxon>Muscomorpha</taxon>
        <taxon>Tephritoidea</taxon>
        <taxon>Tephritidae</taxon>
        <taxon>Bactrocera</taxon>
        <taxon>Bactrocera</taxon>
    </lineage>
</organism>
<keyword evidence="4" id="KW-1185">Reference proteome</keyword>
<dbReference type="InterPro" id="IPR051293">
    <property type="entry name" value="MTUS1/CCDC69"/>
</dbReference>
<feature type="coiled-coil region" evidence="2">
    <location>
        <begin position="347"/>
        <end position="412"/>
    </location>
</feature>
<reference evidence="5" key="2">
    <citation type="submission" date="2025-08" db="UniProtKB">
        <authorList>
            <consortium name="RefSeq"/>
        </authorList>
    </citation>
    <scope>IDENTIFICATION</scope>
    <source>
        <tissue evidence="5">Adult</tissue>
    </source>
</reference>
<feature type="coiled-coil region" evidence="2">
    <location>
        <begin position="275"/>
        <end position="309"/>
    </location>
</feature>
<dbReference type="Proteomes" id="UP001652620">
    <property type="component" value="Chromosome 2"/>
</dbReference>
<dbReference type="PANTHER" id="PTHR24200:SF11">
    <property type="entry name" value="TOUCAN, ISOFORM A"/>
    <property type="match status" value="1"/>
</dbReference>
<proteinExistence type="predicted"/>
<evidence type="ECO:0000313" key="4">
    <source>
        <dbReference type="Proteomes" id="UP001652620"/>
    </source>
</evidence>
<sequence>MSNTADMVQRKGDLRVERITFEKKLRVEDADTMIGVIEQAIERRSKRIQSTIADAKININNKDETEIENYEHRLKFYWSCMEGDIAKLAMKYKKPQLQKFSGEFREWQPFKELFEEYVHNNKDISDSKKMSYLKSCIQGDARLMVSHLITESGANYNTAWELLAHRYDNVRKQFNEQLKMEMEKAQTSLSDYQAFAQEKFAALESQLEAQDVEHKRTLDSYRLEIDNKLSQKQQQLDEAEQRELKLKERFNLLAISEQELCEKLTSTENAYAARFQAATEREHNLNERVQALTKELNGLRASNENRERELRDKLNLSQDEISVLRSSQRSFNETLDRSSGISSPSELARLQSEADSLHCVLELKQKEISKLTKHNEELMRDAEERGILQSKISLLESNNEMLKSELDIKLEKEKDFLRKINYKTKGQKESWRATTGRQDGRELSFTDERMDLEPPDEEPNEDKTIKDADDGGMTMEDAVLNLRAKKKRMGCLPIIHIQQLPKGECSEEENTKVRKKKPHIKGTPSSDVKDEKSAGYRFNEFAEIVMNKLIQHRKNAQVRPKTSICNNFVVDENQLRSQLRI</sequence>
<gene>
    <name evidence="5" type="primary">LOC125776171</name>
</gene>
<dbReference type="InterPro" id="IPR005312">
    <property type="entry name" value="DUF1759"/>
</dbReference>
<accession>A0ABM3J1B1</accession>
<feature type="compositionally biased region" description="Basic and acidic residues" evidence="3">
    <location>
        <begin position="438"/>
        <end position="452"/>
    </location>
</feature>
<reference evidence="4" key="1">
    <citation type="submission" date="2025-05" db="UniProtKB">
        <authorList>
            <consortium name="RefSeq"/>
        </authorList>
    </citation>
    <scope>NUCLEOTIDE SEQUENCE [LARGE SCALE GENOMIC DNA]</scope>
</reference>
<dbReference type="PANTHER" id="PTHR24200">
    <property type="entry name" value="TOUCAN, ISOFORM A"/>
    <property type="match status" value="1"/>
</dbReference>
<evidence type="ECO:0000256" key="1">
    <source>
        <dbReference type="ARBA" id="ARBA00023054"/>
    </source>
</evidence>
<evidence type="ECO:0000256" key="3">
    <source>
        <dbReference type="SAM" id="MobiDB-lite"/>
    </source>
</evidence>
<feature type="region of interest" description="Disordered" evidence="3">
    <location>
        <begin position="427"/>
        <end position="471"/>
    </location>
</feature>